<organism evidence="2">
    <name type="scientific">viral metagenome</name>
    <dbReference type="NCBI Taxonomy" id="1070528"/>
    <lineage>
        <taxon>unclassified sequences</taxon>
        <taxon>metagenomes</taxon>
        <taxon>organismal metagenomes</taxon>
    </lineage>
</organism>
<protein>
    <recommendedName>
        <fullName evidence="3">J domain-containing protein</fullName>
    </recommendedName>
</protein>
<feature type="compositionally biased region" description="Basic and acidic residues" evidence="1">
    <location>
        <begin position="10"/>
        <end position="40"/>
    </location>
</feature>
<dbReference type="EMBL" id="MN739929">
    <property type="protein sequence ID" value="QHT78197.1"/>
    <property type="molecule type" value="Genomic_DNA"/>
</dbReference>
<feature type="region of interest" description="Disordered" evidence="1">
    <location>
        <begin position="65"/>
        <end position="128"/>
    </location>
</feature>
<dbReference type="SUPFAM" id="SSF46565">
    <property type="entry name" value="Chaperone J-domain"/>
    <property type="match status" value="1"/>
</dbReference>
<evidence type="ECO:0000313" key="2">
    <source>
        <dbReference type="EMBL" id="QHT78197.1"/>
    </source>
</evidence>
<sequence>MSASHSSTNESRKAEKKLREIDKLKLQSAHTHEEIEKLKTETYYRRIVNPLYKSEEEKREEILHAERKRKEVEELKKRQYARHLEKEKQRQKKNEKEREKMEKEQEREKRSRSYSEREKRGNEEKKRGFEFYIKPQINPPTNLEIEYYSLLKKHENNNDKTFRVLSKKYHPDKNLKNIEWAEDQQKQLLEIRECIRSRAL</sequence>
<accession>A0A6C0HCW0</accession>
<dbReference type="AlphaFoldDB" id="A0A6C0HCW0"/>
<feature type="region of interest" description="Disordered" evidence="1">
    <location>
        <begin position="1"/>
        <end position="40"/>
    </location>
</feature>
<evidence type="ECO:0000256" key="1">
    <source>
        <dbReference type="SAM" id="MobiDB-lite"/>
    </source>
</evidence>
<reference evidence="2" key="1">
    <citation type="journal article" date="2020" name="Nature">
        <title>Giant virus diversity and host interactions through global metagenomics.</title>
        <authorList>
            <person name="Schulz F."/>
            <person name="Roux S."/>
            <person name="Paez-Espino D."/>
            <person name="Jungbluth S."/>
            <person name="Walsh D.A."/>
            <person name="Denef V.J."/>
            <person name="McMahon K.D."/>
            <person name="Konstantinidis K.T."/>
            <person name="Eloe-Fadrosh E.A."/>
            <person name="Kyrpides N.C."/>
            <person name="Woyke T."/>
        </authorList>
    </citation>
    <scope>NUCLEOTIDE SEQUENCE</scope>
    <source>
        <strain evidence="2">GVMAG-M-3300023179-91</strain>
    </source>
</reference>
<name>A0A6C0HCW0_9ZZZZ</name>
<evidence type="ECO:0008006" key="3">
    <source>
        <dbReference type="Google" id="ProtNLM"/>
    </source>
</evidence>
<dbReference type="InterPro" id="IPR036869">
    <property type="entry name" value="J_dom_sf"/>
</dbReference>
<proteinExistence type="predicted"/>